<dbReference type="EMBL" id="KI630319">
    <property type="protein sequence ID" value="EYU41770.1"/>
    <property type="molecule type" value="Genomic_DNA"/>
</dbReference>
<dbReference type="AlphaFoldDB" id="A0A022RS64"/>
<evidence type="ECO:0000313" key="1">
    <source>
        <dbReference type="EMBL" id="EYU41770.1"/>
    </source>
</evidence>
<accession>A0A022RS64</accession>
<proteinExistence type="predicted"/>
<name>A0A022RS64_ERYGU</name>
<sequence>MIGDELDFLSVEIPFQGDPLVTAEITVFHCEGEIGRGDREHVHMLMFLLRFDFRFQGCEDFFVEQLLFGVRTEIAGAAEDCVVDGCSGHGF</sequence>
<gene>
    <name evidence="1" type="ORF">MIMGU_mgv1a017148mg</name>
</gene>
<keyword evidence="2" id="KW-1185">Reference proteome</keyword>
<evidence type="ECO:0000313" key="2">
    <source>
        <dbReference type="Proteomes" id="UP000030748"/>
    </source>
</evidence>
<organism evidence="1 2">
    <name type="scientific">Erythranthe guttata</name>
    <name type="common">Yellow monkey flower</name>
    <name type="synonym">Mimulus guttatus</name>
    <dbReference type="NCBI Taxonomy" id="4155"/>
    <lineage>
        <taxon>Eukaryota</taxon>
        <taxon>Viridiplantae</taxon>
        <taxon>Streptophyta</taxon>
        <taxon>Embryophyta</taxon>
        <taxon>Tracheophyta</taxon>
        <taxon>Spermatophyta</taxon>
        <taxon>Magnoliopsida</taxon>
        <taxon>eudicotyledons</taxon>
        <taxon>Gunneridae</taxon>
        <taxon>Pentapetalae</taxon>
        <taxon>asterids</taxon>
        <taxon>lamiids</taxon>
        <taxon>Lamiales</taxon>
        <taxon>Phrymaceae</taxon>
        <taxon>Erythranthe</taxon>
    </lineage>
</organism>
<dbReference type="Proteomes" id="UP000030748">
    <property type="component" value="Unassembled WGS sequence"/>
</dbReference>
<reference evidence="1 2" key="1">
    <citation type="journal article" date="2013" name="Proc. Natl. Acad. Sci. U.S.A.">
        <title>Fine-scale variation in meiotic recombination in Mimulus inferred from population shotgun sequencing.</title>
        <authorList>
            <person name="Hellsten U."/>
            <person name="Wright K.M."/>
            <person name="Jenkins J."/>
            <person name="Shu S."/>
            <person name="Yuan Y."/>
            <person name="Wessler S.R."/>
            <person name="Schmutz J."/>
            <person name="Willis J.H."/>
            <person name="Rokhsar D.S."/>
        </authorList>
    </citation>
    <scope>NUCLEOTIDE SEQUENCE [LARGE SCALE GENOMIC DNA]</scope>
    <source>
        <strain evidence="2">cv. DUN x IM62</strain>
    </source>
</reference>
<protein>
    <submittedName>
        <fullName evidence="1">Uncharacterized protein</fullName>
    </submittedName>
</protein>